<proteinExistence type="predicted"/>
<dbReference type="EMBL" id="BGPR01284070">
    <property type="protein sequence ID" value="GBN30820.1"/>
    <property type="molecule type" value="Genomic_DNA"/>
</dbReference>
<organism evidence="1 2">
    <name type="scientific">Araneus ventricosus</name>
    <name type="common">Orbweaver spider</name>
    <name type="synonym">Epeira ventricosa</name>
    <dbReference type="NCBI Taxonomy" id="182803"/>
    <lineage>
        <taxon>Eukaryota</taxon>
        <taxon>Metazoa</taxon>
        <taxon>Ecdysozoa</taxon>
        <taxon>Arthropoda</taxon>
        <taxon>Chelicerata</taxon>
        <taxon>Arachnida</taxon>
        <taxon>Araneae</taxon>
        <taxon>Araneomorphae</taxon>
        <taxon>Entelegynae</taxon>
        <taxon>Araneoidea</taxon>
        <taxon>Araneidae</taxon>
        <taxon>Araneus</taxon>
    </lineage>
</organism>
<dbReference type="Proteomes" id="UP000499080">
    <property type="component" value="Unassembled WGS sequence"/>
</dbReference>
<comment type="caution">
    <text evidence="1">The sequence shown here is derived from an EMBL/GenBank/DDBJ whole genome shotgun (WGS) entry which is preliminary data.</text>
</comment>
<reference evidence="1 2" key="1">
    <citation type="journal article" date="2019" name="Sci. Rep.">
        <title>Orb-weaving spider Araneus ventricosus genome elucidates the spidroin gene catalogue.</title>
        <authorList>
            <person name="Kono N."/>
            <person name="Nakamura H."/>
            <person name="Ohtoshi R."/>
            <person name="Moran D.A.P."/>
            <person name="Shinohara A."/>
            <person name="Yoshida Y."/>
            <person name="Fujiwara M."/>
            <person name="Mori M."/>
            <person name="Tomita M."/>
            <person name="Arakawa K."/>
        </authorList>
    </citation>
    <scope>NUCLEOTIDE SEQUENCE [LARGE SCALE GENOMIC DNA]</scope>
</reference>
<dbReference type="AlphaFoldDB" id="A0A4Y2MWU1"/>
<keyword evidence="2" id="KW-1185">Reference proteome</keyword>
<evidence type="ECO:0000313" key="2">
    <source>
        <dbReference type="Proteomes" id="UP000499080"/>
    </source>
</evidence>
<name>A0A4Y2MWU1_ARAVE</name>
<gene>
    <name evidence="1" type="ORF">AVEN_243961_1</name>
</gene>
<sequence length="36" mass="3645">MSPALFGTPLSAALHNAALSKGSCSGSSSSFHHDRD</sequence>
<protein>
    <submittedName>
        <fullName evidence="1">Uncharacterized protein</fullName>
    </submittedName>
</protein>
<accession>A0A4Y2MWU1</accession>
<evidence type="ECO:0000313" key="1">
    <source>
        <dbReference type="EMBL" id="GBN30820.1"/>
    </source>
</evidence>
<feature type="non-terminal residue" evidence="1">
    <location>
        <position position="36"/>
    </location>
</feature>